<reference evidence="13 14" key="1">
    <citation type="journal article" date="2008" name="Genome Biol.">
        <title>A genomic analysis of the archaeal system Ignicoccus hospitalis-Nanoarchaeum equitans.</title>
        <authorList>
            <person name="Podar M."/>
            <person name="Anderson I."/>
            <person name="Makarova K.S."/>
            <person name="Elkins J.G."/>
            <person name="Ivanova N."/>
            <person name="Wall M.A."/>
            <person name="Lykidis A."/>
            <person name="Mavromatis K."/>
            <person name="Sun H."/>
            <person name="Hudson M.E."/>
            <person name="Chen W."/>
            <person name="Deciu C."/>
            <person name="Hutchison D."/>
            <person name="Eads J.R."/>
            <person name="Anderson A."/>
            <person name="Fernandes F."/>
            <person name="Szeto E."/>
            <person name="Lapidus A."/>
            <person name="Kyrpides N.C."/>
            <person name="Saier M.H.Jr."/>
            <person name="Richardson P.M."/>
            <person name="Rachel R."/>
            <person name="Huber H."/>
            <person name="Eisen J.A."/>
            <person name="Koonin E.V."/>
            <person name="Keller M."/>
            <person name="Stetter K.O."/>
        </authorList>
    </citation>
    <scope>NUCLEOTIDE SEQUENCE [LARGE SCALE GENOMIC DNA]</scope>
    <source>
        <strain evidence="14">KIN4/I / DSM 18386 / JCM 14125</strain>
    </source>
</reference>
<feature type="transmembrane region" description="Helical" evidence="11">
    <location>
        <begin position="385"/>
        <end position="411"/>
    </location>
</feature>
<organism evidence="13 14">
    <name type="scientific">Ignicoccus hospitalis (strain KIN4/I / DSM 18386 / JCM 14125)</name>
    <dbReference type="NCBI Taxonomy" id="453591"/>
    <lineage>
        <taxon>Archaea</taxon>
        <taxon>Thermoproteota</taxon>
        <taxon>Thermoprotei</taxon>
        <taxon>Desulfurococcales</taxon>
        <taxon>Desulfurococcaceae</taxon>
        <taxon>Ignicoccus</taxon>
    </lineage>
</organism>
<dbReference type="CDD" id="cd00400">
    <property type="entry name" value="Voltage_gated_ClC"/>
    <property type="match status" value="1"/>
</dbReference>
<dbReference type="PRINTS" id="PR00762">
    <property type="entry name" value="CLCHANNEL"/>
</dbReference>
<evidence type="ECO:0000256" key="9">
    <source>
        <dbReference type="ARBA" id="ARBA00023303"/>
    </source>
</evidence>
<feature type="transmembrane region" description="Helical" evidence="11">
    <location>
        <begin position="264"/>
        <end position="282"/>
    </location>
</feature>
<evidence type="ECO:0000256" key="8">
    <source>
        <dbReference type="ARBA" id="ARBA00023214"/>
    </source>
</evidence>
<evidence type="ECO:0000313" key="14">
    <source>
        <dbReference type="Proteomes" id="UP000000262"/>
    </source>
</evidence>
<dbReference type="InterPro" id="IPR014743">
    <property type="entry name" value="Cl-channel_core"/>
</dbReference>
<dbReference type="Gene3D" id="3.90.1280.20">
    <property type="match status" value="1"/>
</dbReference>
<keyword evidence="4 11" id="KW-1133">Transmembrane helix</keyword>
<name>A8ABU6_IGNH4</name>
<dbReference type="PANTHER" id="PTHR43427:SF6">
    <property type="entry name" value="CHLORIDE CHANNEL PROTEIN CLC-E"/>
    <property type="match status" value="1"/>
</dbReference>
<dbReference type="SUPFAM" id="SSF81340">
    <property type="entry name" value="Clc chloride channel"/>
    <property type="match status" value="1"/>
</dbReference>
<dbReference type="RefSeq" id="WP_012123362.1">
    <property type="nucleotide sequence ID" value="NC_009776.1"/>
</dbReference>
<evidence type="ECO:0000256" key="3">
    <source>
        <dbReference type="ARBA" id="ARBA00022692"/>
    </source>
</evidence>
<dbReference type="Gene3D" id="3.10.580.10">
    <property type="entry name" value="CBS-domain"/>
    <property type="match status" value="1"/>
</dbReference>
<keyword evidence="3 11" id="KW-0812">Transmembrane</keyword>
<dbReference type="EMBL" id="CP000816">
    <property type="protein sequence ID" value="ABU82398.1"/>
    <property type="molecule type" value="Genomic_DNA"/>
</dbReference>
<evidence type="ECO:0000256" key="6">
    <source>
        <dbReference type="ARBA" id="ARBA00023136"/>
    </source>
</evidence>
<keyword evidence="14" id="KW-1185">Reference proteome</keyword>
<dbReference type="SMART" id="SM00116">
    <property type="entry name" value="CBS"/>
    <property type="match status" value="2"/>
</dbReference>
<dbReference type="Gene3D" id="1.10.3080.10">
    <property type="entry name" value="Clc chloride channel"/>
    <property type="match status" value="1"/>
</dbReference>
<keyword evidence="8" id="KW-0868">Chloride</keyword>
<evidence type="ECO:0000256" key="11">
    <source>
        <dbReference type="SAM" id="Phobius"/>
    </source>
</evidence>
<dbReference type="KEGG" id="iho:Igni_1222"/>
<feature type="transmembrane region" description="Helical" evidence="11">
    <location>
        <begin position="355"/>
        <end position="379"/>
    </location>
</feature>
<dbReference type="Proteomes" id="UP000000262">
    <property type="component" value="Chromosome"/>
</dbReference>
<dbReference type="Pfam" id="PF00571">
    <property type="entry name" value="CBS"/>
    <property type="match status" value="2"/>
</dbReference>
<dbReference type="InterPro" id="IPR050368">
    <property type="entry name" value="ClC-type_chloride_channel"/>
</dbReference>
<feature type="transmembrane region" description="Helical" evidence="11">
    <location>
        <begin position="182"/>
        <end position="202"/>
    </location>
</feature>
<comment type="subcellular location">
    <subcellularLocation>
        <location evidence="1">Membrane</location>
        <topology evidence="1">Multi-pass membrane protein</topology>
    </subcellularLocation>
</comment>
<dbReference type="OrthoDB" id="89900at2157"/>
<feature type="domain" description="CBS" evidence="12">
    <location>
        <begin position="506"/>
        <end position="563"/>
    </location>
</feature>
<evidence type="ECO:0000256" key="2">
    <source>
        <dbReference type="ARBA" id="ARBA00022448"/>
    </source>
</evidence>
<evidence type="ECO:0000313" key="13">
    <source>
        <dbReference type="EMBL" id="ABU82398.1"/>
    </source>
</evidence>
<dbReference type="PhylomeDB" id="A8ABU6"/>
<feature type="transmembrane region" description="Helical" evidence="11">
    <location>
        <begin position="122"/>
        <end position="140"/>
    </location>
</feature>
<evidence type="ECO:0000259" key="12">
    <source>
        <dbReference type="PROSITE" id="PS51371"/>
    </source>
</evidence>
<dbReference type="HOGENOM" id="CLU_480316_0_0_2"/>
<sequence length="567" mass="61691">MKVNDLPEDLQALGAAFLIGLVSGAAVAFFTDVFVWSNKFRYVLATNYPHLFALVSVSSILFTAYFLKKLLGTLHGSSTSYVVRSYHAKLGYIGKKELAVYTLGSITSALGGAVVGPEGPGIALGAFFGYWLAWWLGARGEELKRMVLVGAAAGVASVFRAPLTAMAFAMEVPYKRAIEGGIFLQALVATLTSYLVTVFLAGPQRLLLVSRPFKPPYPSLDVVLASLGVGGTAAALTYIIYFIKHKSGELSDKFVRRRYWFVPPLALSLLIIASTFLVSPLVPGAGDLLTEKVFNEPESLEEETLALVAVAKSLLLPLSLTWGATGGLFMPLVSIGSALGLLYAKFFSIHTVEPIMIAGVSSLFASSMKTLLTSVLIGVEFLGFGAFFTSTVAASVGYLLTLPVSLVAGQLPEPQDIKKRSIIEIYLKLKEKKGFEKALRVEVENIVNKNVLRFTENMTVAEALDLAAKETHNHYPVVDANDKLVGEVSLEELIVEEPSKRIKEIMYLPRVIVYKKVSIAYVIELMMNKSEDHAMVIDENVKLVGMVTKADLIKYLLKILREEVKGT</sequence>
<keyword evidence="7" id="KW-0869">Chloride channel</keyword>
<evidence type="ECO:0000256" key="7">
    <source>
        <dbReference type="ARBA" id="ARBA00023173"/>
    </source>
</evidence>
<feature type="transmembrane region" description="Helical" evidence="11">
    <location>
        <begin position="322"/>
        <end position="343"/>
    </location>
</feature>
<proteinExistence type="predicted"/>
<dbReference type="PANTHER" id="PTHR43427">
    <property type="entry name" value="CHLORIDE CHANNEL PROTEIN CLC-E"/>
    <property type="match status" value="1"/>
</dbReference>
<feature type="transmembrane region" description="Helical" evidence="11">
    <location>
        <begin position="48"/>
        <end position="67"/>
    </location>
</feature>
<dbReference type="InterPro" id="IPR000644">
    <property type="entry name" value="CBS_dom"/>
</dbReference>
<dbReference type="GO" id="GO:0005254">
    <property type="term" value="F:chloride channel activity"/>
    <property type="evidence" value="ECO:0007669"/>
    <property type="project" value="UniProtKB-KW"/>
</dbReference>
<feature type="transmembrane region" description="Helical" evidence="11">
    <location>
        <begin position="222"/>
        <end position="243"/>
    </location>
</feature>
<evidence type="ECO:0000256" key="5">
    <source>
        <dbReference type="ARBA" id="ARBA00023065"/>
    </source>
</evidence>
<dbReference type="GO" id="GO:0034707">
    <property type="term" value="C:chloride channel complex"/>
    <property type="evidence" value="ECO:0007669"/>
    <property type="project" value="UniProtKB-KW"/>
</dbReference>
<dbReference type="Pfam" id="PF00654">
    <property type="entry name" value="Voltage_CLC"/>
    <property type="match status" value="1"/>
</dbReference>
<keyword evidence="9" id="KW-0407">Ion channel</keyword>
<evidence type="ECO:0000256" key="1">
    <source>
        <dbReference type="ARBA" id="ARBA00004141"/>
    </source>
</evidence>
<dbReference type="InterPro" id="IPR046342">
    <property type="entry name" value="CBS_dom_sf"/>
</dbReference>
<dbReference type="SUPFAM" id="SSF54631">
    <property type="entry name" value="CBS-domain pair"/>
    <property type="match status" value="1"/>
</dbReference>
<dbReference type="GeneID" id="5562424"/>
<keyword evidence="2" id="KW-0813">Transport</keyword>
<keyword evidence="6 11" id="KW-0472">Membrane</keyword>
<gene>
    <name evidence="13" type="ordered locus">Igni_1222</name>
</gene>
<feature type="transmembrane region" description="Helical" evidence="11">
    <location>
        <begin position="12"/>
        <end position="36"/>
    </location>
</feature>
<keyword evidence="10" id="KW-0129">CBS domain</keyword>
<dbReference type="eggNOG" id="arCOG02569">
    <property type="taxonomic scope" value="Archaea"/>
</dbReference>
<dbReference type="STRING" id="453591.Igni_1222"/>
<protein>
    <submittedName>
        <fullName evidence="13">CBS domain containing protein</fullName>
    </submittedName>
</protein>
<evidence type="ECO:0000256" key="4">
    <source>
        <dbReference type="ARBA" id="ARBA00022989"/>
    </source>
</evidence>
<accession>A8ABU6</accession>
<dbReference type="PROSITE" id="PS51371">
    <property type="entry name" value="CBS"/>
    <property type="match status" value="2"/>
</dbReference>
<dbReference type="AlphaFoldDB" id="A8ABU6"/>
<keyword evidence="5" id="KW-0406">Ion transport</keyword>
<evidence type="ECO:0000256" key="10">
    <source>
        <dbReference type="PROSITE-ProRule" id="PRU00703"/>
    </source>
</evidence>
<dbReference type="InterPro" id="IPR001807">
    <property type="entry name" value="ClC"/>
</dbReference>
<feature type="domain" description="CBS" evidence="12">
    <location>
        <begin position="447"/>
        <end position="504"/>
    </location>
</feature>
<dbReference type="CDD" id="cd02205">
    <property type="entry name" value="CBS_pair_SF"/>
    <property type="match status" value="1"/>
</dbReference>